<dbReference type="RefSeq" id="WP_253649214.1">
    <property type="nucleotide sequence ID" value="NZ_BAAAMO010000011.1"/>
</dbReference>
<proteinExistence type="predicted"/>
<protein>
    <recommendedName>
        <fullName evidence="3">Head-to-tail stopper</fullName>
    </recommendedName>
</protein>
<comment type="caution">
    <text evidence="1">The sequence shown here is derived from an EMBL/GenBank/DDBJ whole genome shotgun (WGS) entry which is preliminary data.</text>
</comment>
<dbReference type="EMBL" id="JBHTIL010000009">
    <property type="protein sequence ID" value="MFD0928124.1"/>
    <property type="molecule type" value="Genomic_DNA"/>
</dbReference>
<evidence type="ECO:0000313" key="1">
    <source>
        <dbReference type="EMBL" id="MFD0928124.1"/>
    </source>
</evidence>
<evidence type="ECO:0008006" key="3">
    <source>
        <dbReference type="Google" id="ProtNLM"/>
    </source>
</evidence>
<name>A0ABW3GHJ2_9NOCA</name>
<dbReference type="Proteomes" id="UP001597068">
    <property type="component" value="Unassembled WGS sequence"/>
</dbReference>
<accession>A0ABW3GHJ2</accession>
<gene>
    <name evidence="1" type="ORF">ACFQ04_20515</name>
</gene>
<evidence type="ECO:0000313" key="2">
    <source>
        <dbReference type="Proteomes" id="UP001597068"/>
    </source>
</evidence>
<keyword evidence="2" id="KW-1185">Reference proteome</keyword>
<sequence length="114" mass="12462">MPEFPLAHTVGHRRYDAEAGTDDWGNVTDFWFPAVSKPVYGWGAPMGSEPKVAGHDRVVVEVEVLVPPGFECSPKDRLVLEGDEYEVIGPVEDYGHGPFGWNPGGVVNVRRVTG</sequence>
<reference evidence="2" key="1">
    <citation type="journal article" date="2019" name="Int. J. Syst. Evol. Microbiol.">
        <title>The Global Catalogue of Microorganisms (GCM) 10K type strain sequencing project: providing services to taxonomists for standard genome sequencing and annotation.</title>
        <authorList>
            <consortium name="The Broad Institute Genomics Platform"/>
            <consortium name="The Broad Institute Genome Sequencing Center for Infectious Disease"/>
            <person name="Wu L."/>
            <person name="Ma J."/>
        </authorList>
    </citation>
    <scope>NUCLEOTIDE SEQUENCE [LARGE SCALE GENOMIC DNA]</scope>
    <source>
        <strain evidence="2">CCUG 50873</strain>
    </source>
</reference>
<organism evidence="1 2">
    <name type="scientific">Williamsia deligens</name>
    <dbReference type="NCBI Taxonomy" id="321325"/>
    <lineage>
        <taxon>Bacteria</taxon>
        <taxon>Bacillati</taxon>
        <taxon>Actinomycetota</taxon>
        <taxon>Actinomycetes</taxon>
        <taxon>Mycobacteriales</taxon>
        <taxon>Nocardiaceae</taxon>
        <taxon>Williamsia</taxon>
    </lineage>
</organism>